<dbReference type="Gene3D" id="2.100.10.50">
    <property type="match status" value="1"/>
</dbReference>
<dbReference type="GeneID" id="106807614"/>
<dbReference type="InterPro" id="IPR023341">
    <property type="entry name" value="MABP"/>
</dbReference>
<dbReference type="Pfam" id="PF10240">
    <property type="entry name" value="DUF2464"/>
    <property type="match status" value="1"/>
</dbReference>
<reference evidence="3 4" key="1">
    <citation type="submission" date="2025-05" db="UniProtKB">
        <authorList>
            <consortium name="RefSeq"/>
        </authorList>
    </citation>
    <scope>IDENTIFICATION</scope>
</reference>
<feature type="domain" description="MABP" evidence="1">
    <location>
        <begin position="2"/>
        <end position="150"/>
    </location>
</feature>
<dbReference type="PANTHER" id="PTHR31547">
    <property type="entry name" value="MULTIVESICULAR BODY SUBUNIT 12B"/>
    <property type="match status" value="1"/>
</dbReference>
<evidence type="ECO:0000313" key="3">
    <source>
        <dbReference type="RefSeq" id="XP_014665492.1"/>
    </source>
</evidence>
<protein>
    <submittedName>
        <fullName evidence="3">Multivesicular body subunit 12B-like isoform X1</fullName>
    </submittedName>
    <submittedName>
        <fullName evidence="4">Multivesicular body subunit 12B-like isoform X2</fullName>
    </submittedName>
</protein>
<proteinExistence type="predicted"/>
<gene>
    <name evidence="3 4" type="primary">LOC106807614</name>
</gene>
<dbReference type="InterPro" id="IPR018798">
    <property type="entry name" value="MVB12A/B"/>
</dbReference>
<dbReference type="RefSeq" id="XP_014665493.1">
    <property type="nucleotide sequence ID" value="XM_014810007.1"/>
</dbReference>
<dbReference type="InterPro" id="IPR040297">
    <property type="entry name" value="MVB12B"/>
</dbReference>
<accession>A0ABM1DZX2</accession>
<evidence type="ECO:0000259" key="1">
    <source>
        <dbReference type="PROSITE" id="PS51498"/>
    </source>
</evidence>
<dbReference type="PANTHER" id="PTHR31547:SF1">
    <property type="entry name" value="MULTIVESICULAR BODY SUBUNIT 12B"/>
    <property type="match status" value="1"/>
</dbReference>
<dbReference type="RefSeq" id="XP_014665492.1">
    <property type="nucleotide sequence ID" value="XM_014810006.1"/>
</dbReference>
<evidence type="ECO:0000313" key="2">
    <source>
        <dbReference type="Proteomes" id="UP000695022"/>
    </source>
</evidence>
<name>A0ABM1DZX2_PRICU</name>
<dbReference type="PROSITE" id="PS51498">
    <property type="entry name" value="MABP"/>
    <property type="match status" value="1"/>
</dbReference>
<organism evidence="2 4">
    <name type="scientific">Priapulus caudatus</name>
    <name type="common">Priapulid worm</name>
    <dbReference type="NCBI Taxonomy" id="37621"/>
    <lineage>
        <taxon>Eukaryota</taxon>
        <taxon>Metazoa</taxon>
        <taxon>Ecdysozoa</taxon>
        <taxon>Scalidophora</taxon>
        <taxon>Priapulida</taxon>
        <taxon>Priapulimorpha</taxon>
        <taxon>Priapulimorphida</taxon>
        <taxon>Priapulidae</taxon>
        <taxon>Priapulus</taxon>
    </lineage>
</organism>
<sequence>MENPITGLCVVTDRQNCPTGYTVIDKTFDNNIDADLWKDGFFSRRMLRYLCITRHFPLENGTLNNVLADIAVLGERSPVPQGYSLVDLTVDTRERAMKKKQLVVMMLPRDSASSAVCEVIILSRMRRPPAGYTIAGEEIGSMCICFKYGPVPPDTQKPSDATNVPDLPYSLNPSGYLQQNTYRPAPLPPVAEATQAGSSDVGQAYPVPIHREDYPINRQESTLARQYTGTIAKTPLQGLPFQINPRLQTDANQFCVPDLDYMSTIDIDSKVRSQVFILSEKLFCYSDLTTILETQHCSYCCDTIIG</sequence>
<evidence type="ECO:0000313" key="4">
    <source>
        <dbReference type="RefSeq" id="XP_014665493.1"/>
    </source>
</evidence>
<dbReference type="Proteomes" id="UP000695022">
    <property type="component" value="Unplaced"/>
</dbReference>
<keyword evidence="2" id="KW-1185">Reference proteome</keyword>